<dbReference type="Proteomes" id="UP001057402">
    <property type="component" value="Chromosome 2"/>
</dbReference>
<dbReference type="EMBL" id="CM042881">
    <property type="protein sequence ID" value="KAI4386559.1"/>
    <property type="molecule type" value="Genomic_DNA"/>
</dbReference>
<gene>
    <name evidence="1" type="ORF">MLD38_004485</name>
</gene>
<reference evidence="2" key="1">
    <citation type="journal article" date="2023" name="Front. Plant Sci.">
        <title>Chromosomal-level genome assembly of Melastoma candidum provides insights into trichome evolution.</title>
        <authorList>
            <person name="Zhong Y."/>
            <person name="Wu W."/>
            <person name="Sun C."/>
            <person name="Zou P."/>
            <person name="Liu Y."/>
            <person name="Dai S."/>
            <person name="Zhou R."/>
        </authorList>
    </citation>
    <scope>NUCLEOTIDE SEQUENCE [LARGE SCALE GENOMIC DNA]</scope>
</reference>
<evidence type="ECO:0000313" key="1">
    <source>
        <dbReference type="EMBL" id="KAI4386559.1"/>
    </source>
</evidence>
<evidence type="ECO:0000313" key="2">
    <source>
        <dbReference type="Proteomes" id="UP001057402"/>
    </source>
</evidence>
<sequence length="439" mass="50685">MNQKVANLETEKNQARKDCTDLQKRVLDLEDNFASSERALLALKEQSEEEKMELFAHIQELEKELTSLSSTALLKERECMRKELEKAKSKLKEMENKLKNVVQEKTKLEGEKASTERELKFLQGQNLRLERDINRRESLASRQRDSLAIDLKRPKSHAPVDQTMQDDYNRLEFRAFEMEATITSLEEELAAAHKETDEVVQKCESLTSELAGHSDKINSLNLELTTLREEVTGLTVQLDVSKTKQEKIEASLNKQITENEELANQLANSLLQMEEERALWLTKEKACTGAVAEKDKLYNLEITSLRKEICNLTNERVELNAQSEKLQKSSIELEMKFSDARTEVHNLLSQISAIEVRSHRDEVNKGKEKAKLRMRLHWTQAKLDSTRNRLTEAVVKQDLMHRKFEEASRELKDRLRACATENLNLRKELASLRGHDVST</sequence>
<protein>
    <submittedName>
        <fullName evidence="1">Uncharacterized protein</fullName>
    </submittedName>
</protein>
<accession>A0ACB9S686</accession>
<keyword evidence="2" id="KW-1185">Reference proteome</keyword>
<comment type="caution">
    <text evidence="1">The sequence shown here is derived from an EMBL/GenBank/DDBJ whole genome shotgun (WGS) entry which is preliminary data.</text>
</comment>
<organism evidence="1 2">
    <name type="scientific">Melastoma candidum</name>
    <dbReference type="NCBI Taxonomy" id="119954"/>
    <lineage>
        <taxon>Eukaryota</taxon>
        <taxon>Viridiplantae</taxon>
        <taxon>Streptophyta</taxon>
        <taxon>Embryophyta</taxon>
        <taxon>Tracheophyta</taxon>
        <taxon>Spermatophyta</taxon>
        <taxon>Magnoliopsida</taxon>
        <taxon>eudicotyledons</taxon>
        <taxon>Gunneridae</taxon>
        <taxon>Pentapetalae</taxon>
        <taxon>rosids</taxon>
        <taxon>malvids</taxon>
        <taxon>Myrtales</taxon>
        <taxon>Melastomataceae</taxon>
        <taxon>Melastomatoideae</taxon>
        <taxon>Melastomateae</taxon>
        <taxon>Melastoma</taxon>
    </lineage>
</organism>
<proteinExistence type="predicted"/>
<name>A0ACB9S686_9MYRT</name>